<dbReference type="EMBL" id="SLWM01000001">
    <property type="protein sequence ID" value="TCO31934.1"/>
    <property type="molecule type" value="Genomic_DNA"/>
</dbReference>
<accession>A0ABY2BV34</accession>
<proteinExistence type="predicted"/>
<evidence type="ECO:0008006" key="3">
    <source>
        <dbReference type="Google" id="ProtNLM"/>
    </source>
</evidence>
<gene>
    <name evidence="1" type="ORF">EV644_101577</name>
</gene>
<protein>
    <recommendedName>
        <fullName evidence="3">Alternate signal-mediated exported protein</fullName>
    </recommendedName>
</protein>
<name>A0ABY2BV34_9ACTN</name>
<organism evidence="1 2">
    <name type="scientific">Kribbella orskensis</name>
    <dbReference type="NCBI Taxonomy" id="2512216"/>
    <lineage>
        <taxon>Bacteria</taxon>
        <taxon>Bacillati</taxon>
        <taxon>Actinomycetota</taxon>
        <taxon>Actinomycetes</taxon>
        <taxon>Propionibacteriales</taxon>
        <taxon>Kribbellaceae</taxon>
        <taxon>Kribbella</taxon>
    </lineage>
</organism>
<evidence type="ECO:0000313" key="1">
    <source>
        <dbReference type="EMBL" id="TCO31934.1"/>
    </source>
</evidence>
<keyword evidence="2" id="KW-1185">Reference proteome</keyword>
<evidence type="ECO:0000313" key="2">
    <source>
        <dbReference type="Proteomes" id="UP000295818"/>
    </source>
</evidence>
<sequence>MTRAPRLALGAVVGSMLAAGALAVWLTYGPGKASSTPPATTAVEVAWGRTAVDADGLAQRSGVRITRVAVTGGGGLLDLRFQVLDPNLANSVHDAATPPAVVEERTGLVVRDLLMNHAHTGKYTAGETYYLVFENPGNWVRRGSSVTVLLGGAQVEHVTVR</sequence>
<dbReference type="RefSeq" id="WP_132187100.1">
    <property type="nucleotide sequence ID" value="NZ_SLWM01000001.1"/>
</dbReference>
<comment type="caution">
    <text evidence="1">The sequence shown here is derived from an EMBL/GenBank/DDBJ whole genome shotgun (WGS) entry which is preliminary data.</text>
</comment>
<reference evidence="1 2" key="1">
    <citation type="journal article" date="2015" name="Stand. Genomic Sci.">
        <title>Genomic Encyclopedia of Bacterial and Archaeal Type Strains, Phase III: the genomes of soil and plant-associated and newly described type strains.</title>
        <authorList>
            <person name="Whitman W.B."/>
            <person name="Woyke T."/>
            <person name="Klenk H.P."/>
            <person name="Zhou Y."/>
            <person name="Lilburn T.G."/>
            <person name="Beck B.J."/>
            <person name="De Vos P."/>
            <person name="Vandamme P."/>
            <person name="Eisen J.A."/>
            <person name="Garrity G."/>
            <person name="Hugenholtz P."/>
            <person name="Kyrpides N.C."/>
        </authorList>
    </citation>
    <scope>NUCLEOTIDE SEQUENCE [LARGE SCALE GENOMIC DNA]</scope>
    <source>
        <strain evidence="1 2">VKM Ac-2538</strain>
    </source>
</reference>
<dbReference type="Proteomes" id="UP000295818">
    <property type="component" value="Unassembled WGS sequence"/>
</dbReference>